<keyword evidence="4" id="KW-0949">S-adenosyl-L-methionine</keyword>
<keyword evidence="6" id="KW-1185">Reference proteome</keyword>
<comment type="caution">
    <text evidence="5">The sequence shown here is derived from an EMBL/GenBank/DDBJ whole genome shotgun (WGS) entry which is preliminary data.</text>
</comment>
<dbReference type="EC" id="2.1.1.-" evidence="4"/>
<dbReference type="EMBL" id="QRCT01000034">
    <property type="protein sequence ID" value="RDU22973.1"/>
    <property type="molecule type" value="Genomic_DNA"/>
</dbReference>
<protein>
    <recommendedName>
        <fullName evidence="4">S-adenosyl-L-methionine-dependent methyltransferase</fullName>
        <ecNumber evidence="4">2.1.1.-</ecNumber>
    </recommendedName>
</protein>
<gene>
    <name evidence="5" type="ORF">DWV06_11410</name>
</gene>
<evidence type="ECO:0000313" key="5">
    <source>
        <dbReference type="EMBL" id="RDU22973.1"/>
    </source>
</evidence>
<evidence type="ECO:0000313" key="6">
    <source>
        <dbReference type="Proteomes" id="UP000255036"/>
    </source>
</evidence>
<reference evidence="5 6" key="1">
    <citation type="submission" date="2018-07" db="EMBL/GenBank/DDBJ databases">
        <title>Anaerosacharophilus polymeroproducens gen. nov. sp. nov., an anaerobic bacterium isolated from salt field.</title>
        <authorList>
            <person name="Kim W."/>
            <person name="Yang S.-H."/>
            <person name="Oh J."/>
            <person name="Lee J.-H."/>
            <person name="Kwon K.K."/>
        </authorList>
    </citation>
    <scope>NUCLEOTIDE SEQUENCE [LARGE SCALE GENOMIC DNA]</scope>
    <source>
        <strain evidence="5 6">MCWD5</strain>
    </source>
</reference>
<dbReference type="Proteomes" id="UP000255036">
    <property type="component" value="Unassembled WGS sequence"/>
</dbReference>
<accession>A0A371ATS8</accession>
<organism evidence="5 6">
    <name type="scientific">Anaerosacchariphilus polymeriproducens</name>
    <dbReference type="NCBI Taxonomy" id="1812858"/>
    <lineage>
        <taxon>Bacteria</taxon>
        <taxon>Bacillati</taxon>
        <taxon>Bacillota</taxon>
        <taxon>Clostridia</taxon>
        <taxon>Lachnospirales</taxon>
        <taxon>Lachnospiraceae</taxon>
        <taxon>Anaerosacchariphilus</taxon>
    </lineage>
</organism>
<dbReference type="GO" id="GO:0008168">
    <property type="term" value="F:methyltransferase activity"/>
    <property type="evidence" value="ECO:0007669"/>
    <property type="project" value="UniProtKB-UniRule"/>
</dbReference>
<evidence type="ECO:0000256" key="3">
    <source>
        <dbReference type="ARBA" id="ARBA00022679"/>
    </source>
</evidence>
<dbReference type="NCBIfam" id="TIGR00027">
    <property type="entry name" value="mthyl_TIGR00027"/>
    <property type="match status" value="1"/>
</dbReference>
<dbReference type="SUPFAM" id="SSF53335">
    <property type="entry name" value="S-adenosyl-L-methionine-dependent methyltransferases"/>
    <property type="match status" value="1"/>
</dbReference>
<dbReference type="OrthoDB" id="9806164at2"/>
<dbReference type="PANTHER" id="PTHR43619:SF2">
    <property type="entry name" value="S-ADENOSYL-L-METHIONINE-DEPENDENT METHYLTRANSFERASES SUPERFAMILY PROTEIN"/>
    <property type="match status" value="1"/>
</dbReference>
<evidence type="ECO:0000256" key="4">
    <source>
        <dbReference type="RuleBase" id="RU362030"/>
    </source>
</evidence>
<evidence type="ECO:0000256" key="1">
    <source>
        <dbReference type="ARBA" id="ARBA00008138"/>
    </source>
</evidence>
<dbReference type="RefSeq" id="WP_115482315.1">
    <property type="nucleotide sequence ID" value="NZ_QRCT01000034.1"/>
</dbReference>
<dbReference type="AlphaFoldDB" id="A0A371ATS8"/>
<dbReference type="PANTHER" id="PTHR43619">
    <property type="entry name" value="S-ADENOSYL-L-METHIONINE-DEPENDENT METHYLTRANSFERASE YKTD-RELATED"/>
    <property type="match status" value="1"/>
</dbReference>
<evidence type="ECO:0000256" key="2">
    <source>
        <dbReference type="ARBA" id="ARBA00022603"/>
    </source>
</evidence>
<sequence length="302" mass="35165">MEEKSITARICAFSRAYHREKNIVRIFDDTIAKLLLTDEEYKMISQNMSYGINYFNPTFSGNDEEVLRWIVDNQLSPTPLCRAAFAEKSLKTVAGYGAKQYLILAAGYDTFAYRQPSWSKKMEIYEIDHPATASDKIERLRNAEVMIPQNVHYIKADFMMDNWETLLNEDVGFDKNKLSFCSMLGMTYYFSKQVFDKFIERISSIIPDNSTILFDYPDENYFSEKIGENKYAKLAAAANENMITCYSYKEMETLLAKHNFLIFEHLDSTEMTEQYISNYNEANPIHRMSAQNNVNYCMAVKK</sequence>
<dbReference type="Pfam" id="PF04072">
    <property type="entry name" value="LCM"/>
    <property type="match status" value="1"/>
</dbReference>
<proteinExistence type="inferred from homology"/>
<name>A0A371ATS8_9FIRM</name>
<comment type="function">
    <text evidence="4">Exhibits S-adenosyl-L-methionine-dependent methyltransferase activity.</text>
</comment>
<dbReference type="GO" id="GO:0032259">
    <property type="term" value="P:methylation"/>
    <property type="evidence" value="ECO:0007669"/>
    <property type="project" value="UniProtKB-KW"/>
</dbReference>
<dbReference type="InterPro" id="IPR007213">
    <property type="entry name" value="Ppm1/Ppm2/Tcmp"/>
</dbReference>
<dbReference type="InterPro" id="IPR011610">
    <property type="entry name" value="SAM_mthyl_Trfase_ML2640-like"/>
</dbReference>
<keyword evidence="3 5" id="KW-0808">Transferase</keyword>
<keyword evidence="2 4" id="KW-0489">Methyltransferase</keyword>
<dbReference type="Gene3D" id="3.40.50.150">
    <property type="entry name" value="Vaccinia Virus protein VP39"/>
    <property type="match status" value="1"/>
</dbReference>
<dbReference type="InterPro" id="IPR029063">
    <property type="entry name" value="SAM-dependent_MTases_sf"/>
</dbReference>
<comment type="similarity">
    <text evidence="1 4">Belongs to the UPF0677 family.</text>
</comment>